<dbReference type="PANTHER" id="PTHR43568:SF1">
    <property type="entry name" value="P PROTEIN"/>
    <property type="match status" value="1"/>
</dbReference>
<evidence type="ECO:0000256" key="6">
    <source>
        <dbReference type="SAM" id="Phobius"/>
    </source>
</evidence>
<feature type="transmembrane region" description="Helical" evidence="6">
    <location>
        <begin position="15"/>
        <end position="33"/>
    </location>
</feature>
<name>A0A1J5TY14_9ARCH</name>
<feature type="transmembrane region" description="Helical" evidence="6">
    <location>
        <begin position="265"/>
        <end position="286"/>
    </location>
</feature>
<keyword evidence="5 6" id="KW-0472">Membrane</keyword>
<gene>
    <name evidence="8" type="ORF">BET99_02490</name>
</gene>
<protein>
    <recommendedName>
        <fullName evidence="7">Citrate transporter-like domain-containing protein</fullName>
    </recommendedName>
</protein>
<accession>A0A1J5TY14</accession>
<dbReference type="GO" id="GO:0016020">
    <property type="term" value="C:membrane"/>
    <property type="evidence" value="ECO:0007669"/>
    <property type="project" value="UniProtKB-SubCell"/>
</dbReference>
<evidence type="ECO:0000259" key="7">
    <source>
        <dbReference type="Pfam" id="PF03600"/>
    </source>
</evidence>
<feature type="transmembrane region" description="Helical" evidence="6">
    <location>
        <begin position="125"/>
        <end position="149"/>
    </location>
</feature>
<dbReference type="InterPro" id="IPR004680">
    <property type="entry name" value="Cit_transptr-like_dom"/>
</dbReference>
<evidence type="ECO:0000256" key="3">
    <source>
        <dbReference type="ARBA" id="ARBA00022692"/>
    </source>
</evidence>
<reference evidence="8 9" key="1">
    <citation type="submission" date="2016-08" db="EMBL/GenBank/DDBJ databases">
        <title>New Insights into Marine Group III Euryarchaeota, from dark to light.</title>
        <authorList>
            <person name="Haro-Moreno J.M."/>
            <person name="Rodriguez-Valera F."/>
            <person name="Lopez-Garcia P."/>
            <person name="Moreira D."/>
            <person name="Martin-Cuadrado A.B."/>
        </authorList>
    </citation>
    <scope>NUCLEOTIDE SEQUENCE [LARGE SCALE GENOMIC DNA]</scope>
    <source>
        <strain evidence="8">CG-Epi2</strain>
    </source>
</reference>
<keyword evidence="2" id="KW-0813">Transport</keyword>
<evidence type="ECO:0000313" key="8">
    <source>
        <dbReference type="EMBL" id="OIR21397.1"/>
    </source>
</evidence>
<sequence>MATSSTSEYIADTGSIEAILILLIFLVAFALILGEIVDRVLAAWGGAVGMLLVGTYYNSLTWCTGGGHGGESGGCENNLFEAIDFNVIGLLLGMMIFAGMLEISGFFEFVAIKATKLSGGDPWKLVFYLGTFTTLISVFIDNVTALILIAPVTLKICSKIKISPIPPLIALAIFSNTGGVATLVGDPPNVLIASYASSLTDADGNSLGFGFMSFIYHLTPLAIIAWAATLWYMHRHFKKWREVKPQNVEAVISENEWEAVKNSTLMYRTLGALSVTVVMFAAVELLHLNLEISAVSLGGAGIAMAISMIGVPHEKRMDIHEVVHKVEWGALLFFAGLFVMVGGLEAMGYLEAIANLIFDNFGPDGSISQNEVVLVIVLIWVSAIASAIVDNIPFCAAMLPVIEQLGTLSEDPITGVAAVNIIPLYWALAIGCGFGGNATPIGSSANVMTIAISERGGHKISTKEWLAVGVPVMLITCTIGSIVVAIFYKLFEWA</sequence>
<dbReference type="CDD" id="cd01116">
    <property type="entry name" value="P_permease"/>
    <property type="match status" value="1"/>
</dbReference>
<dbReference type="GO" id="GO:0055085">
    <property type="term" value="P:transmembrane transport"/>
    <property type="evidence" value="ECO:0007669"/>
    <property type="project" value="InterPro"/>
</dbReference>
<feature type="transmembrane region" description="Helical" evidence="6">
    <location>
        <begin position="331"/>
        <end position="352"/>
    </location>
</feature>
<feature type="transmembrane region" description="Helical" evidence="6">
    <location>
        <begin position="372"/>
        <end position="389"/>
    </location>
</feature>
<comment type="subcellular location">
    <subcellularLocation>
        <location evidence="1">Membrane</location>
        <topology evidence="1">Multi-pass membrane protein</topology>
    </subcellularLocation>
</comment>
<keyword evidence="3 6" id="KW-0812">Transmembrane</keyword>
<evidence type="ECO:0000256" key="5">
    <source>
        <dbReference type="ARBA" id="ARBA00023136"/>
    </source>
</evidence>
<comment type="caution">
    <text evidence="8">The sequence shown here is derived from an EMBL/GenBank/DDBJ whole genome shotgun (WGS) entry which is preliminary data.</text>
</comment>
<feature type="domain" description="Citrate transporter-like" evidence="7">
    <location>
        <begin position="29"/>
        <end position="431"/>
    </location>
</feature>
<dbReference type="InterPro" id="IPR051475">
    <property type="entry name" value="Diverse_Ion_Transporter"/>
</dbReference>
<dbReference type="Proteomes" id="UP000183615">
    <property type="component" value="Unassembled WGS sequence"/>
</dbReference>
<feature type="transmembrane region" description="Helical" evidence="6">
    <location>
        <begin position="87"/>
        <end position="113"/>
    </location>
</feature>
<feature type="transmembrane region" description="Helical" evidence="6">
    <location>
        <begin position="214"/>
        <end position="233"/>
    </location>
</feature>
<evidence type="ECO:0000256" key="2">
    <source>
        <dbReference type="ARBA" id="ARBA00022448"/>
    </source>
</evidence>
<proteinExistence type="predicted"/>
<dbReference type="PANTHER" id="PTHR43568">
    <property type="entry name" value="P PROTEIN"/>
    <property type="match status" value="1"/>
</dbReference>
<feature type="transmembrane region" description="Helical" evidence="6">
    <location>
        <begin position="465"/>
        <end position="488"/>
    </location>
</feature>
<keyword evidence="4 6" id="KW-1133">Transmembrane helix</keyword>
<dbReference type="AlphaFoldDB" id="A0A1J5TY14"/>
<evidence type="ECO:0000256" key="4">
    <source>
        <dbReference type="ARBA" id="ARBA00022989"/>
    </source>
</evidence>
<dbReference type="Pfam" id="PF03600">
    <property type="entry name" value="CitMHS"/>
    <property type="match status" value="1"/>
</dbReference>
<feature type="transmembrane region" description="Helical" evidence="6">
    <location>
        <begin position="292"/>
        <end position="311"/>
    </location>
</feature>
<evidence type="ECO:0000313" key="9">
    <source>
        <dbReference type="Proteomes" id="UP000183615"/>
    </source>
</evidence>
<dbReference type="EMBL" id="MIYZ01000042">
    <property type="protein sequence ID" value="OIR21397.1"/>
    <property type="molecule type" value="Genomic_DNA"/>
</dbReference>
<evidence type="ECO:0000256" key="1">
    <source>
        <dbReference type="ARBA" id="ARBA00004141"/>
    </source>
</evidence>
<organism evidence="8 9">
    <name type="scientific">Marine Group III euryarchaeote CG-Epi2</name>
    <dbReference type="NCBI Taxonomy" id="1888996"/>
    <lineage>
        <taxon>Archaea</taxon>
        <taxon>Methanobacteriati</taxon>
        <taxon>Thermoplasmatota</taxon>
        <taxon>Thermoplasmata</taxon>
        <taxon>Candidatus Thermoprofundales</taxon>
    </lineage>
</organism>